<comment type="caution">
    <text evidence="2">The sequence shown here is derived from an EMBL/GenBank/DDBJ whole genome shotgun (WGS) entry which is preliminary data.</text>
</comment>
<dbReference type="Pfam" id="PF02374">
    <property type="entry name" value="ArsA_ATPase"/>
    <property type="match status" value="2"/>
</dbReference>
<feature type="domain" description="ArsA/GET3 Anion-transporting ATPase-like" evidence="1">
    <location>
        <begin position="8"/>
        <end position="159"/>
    </location>
</feature>
<dbReference type="Gene3D" id="3.40.50.300">
    <property type="entry name" value="P-loop containing nucleotide triphosphate hydrolases"/>
    <property type="match status" value="1"/>
</dbReference>
<organism evidence="2 3">
    <name type="scientific">Acidiferrimicrobium australe</name>
    <dbReference type="NCBI Taxonomy" id="2664430"/>
    <lineage>
        <taxon>Bacteria</taxon>
        <taxon>Bacillati</taxon>
        <taxon>Actinomycetota</taxon>
        <taxon>Acidimicrobiia</taxon>
        <taxon>Acidimicrobiales</taxon>
        <taxon>Acidimicrobiaceae</taxon>
        <taxon>Acidiferrimicrobium</taxon>
    </lineage>
</organism>
<dbReference type="CDD" id="cd02035">
    <property type="entry name" value="ArsA"/>
    <property type="match status" value="1"/>
</dbReference>
<dbReference type="PANTHER" id="PTHR10803">
    <property type="entry name" value="ARSENICAL PUMP-DRIVING ATPASE ARSENITE-TRANSLOCATING ATPASE"/>
    <property type="match status" value="1"/>
</dbReference>
<dbReference type="SUPFAM" id="SSF52540">
    <property type="entry name" value="P-loop containing nucleoside triphosphate hydrolases"/>
    <property type="match status" value="1"/>
</dbReference>
<dbReference type="InterPro" id="IPR016300">
    <property type="entry name" value="ATPase_ArsA/GET3"/>
</dbReference>
<evidence type="ECO:0000313" key="3">
    <source>
        <dbReference type="Proteomes" id="UP000437736"/>
    </source>
</evidence>
<proteinExistence type="predicted"/>
<name>A0ABW9QNU8_9ACTN</name>
<keyword evidence="3" id="KW-1185">Reference proteome</keyword>
<accession>A0ABW9QNU8</accession>
<sequence length="315" mass="34391">MGDLLDRRLIFVTGKGGVGKTTVAASLALLAAQRGRRTLVCEVDAKGNLADFFETGPTAFEEREIAPDLWAMSMDTEASLRQYLSLQLKLPLVARIGPLAKMFDFVASAAPGVREIVTVGKLCWEVRERHYDTVVVDASASGHIVSQLAAPQAINELVQVGLVRQQTGWMLDILGDPATTGLVVVATPAEMPVTETLELVGHVEQDTNVDLAAVVVNRVLPELFSRSEEELFERLDTDEPRAALDAALESSSRPLLDAARLMVGTRRSRTEHLERLRTGIESRVPLLYVPYLFIRSHGLRATHQVADALAAELGY</sequence>
<dbReference type="EMBL" id="WJHE01000037">
    <property type="protein sequence ID" value="MST31321.1"/>
    <property type="molecule type" value="Genomic_DNA"/>
</dbReference>
<dbReference type="PANTHER" id="PTHR10803:SF31">
    <property type="entry name" value="ATPASE RV3679-RELATED"/>
    <property type="match status" value="1"/>
</dbReference>
<feature type="domain" description="ArsA/GET3 Anion-transporting ATPase-like" evidence="1">
    <location>
        <begin position="170"/>
        <end position="224"/>
    </location>
</feature>
<protein>
    <submittedName>
        <fullName evidence="2">AAA family ATPase</fullName>
    </submittedName>
</protein>
<dbReference type="Proteomes" id="UP000437736">
    <property type="component" value="Unassembled WGS sequence"/>
</dbReference>
<reference evidence="2 3" key="1">
    <citation type="submission" date="2019-11" db="EMBL/GenBank/DDBJ databases">
        <title>Acidiferrimicrobium australis gen. nov., sp. nov., an acidophilic and obligately heterotrophic, member of the Actinobacteria that catalyses dissimilatory oxido- reduction of iron isolated from metal-rich acidic water in Chile.</title>
        <authorList>
            <person name="Gonzalez D."/>
            <person name="Huber K."/>
            <person name="Hedrich S."/>
            <person name="Rojas-Villalobos C."/>
            <person name="Quatrini R."/>
            <person name="Dinamarca M.A."/>
            <person name="Schwarz A."/>
            <person name="Canales C."/>
            <person name="Nancucheo I."/>
        </authorList>
    </citation>
    <scope>NUCLEOTIDE SEQUENCE [LARGE SCALE GENOMIC DNA]</scope>
    <source>
        <strain evidence="2 3">USS-CCA1</strain>
    </source>
</reference>
<dbReference type="InterPro" id="IPR025723">
    <property type="entry name" value="ArsA/GET3_ATPase-like"/>
</dbReference>
<dbReference type="InterPro" id="IPR027417">
    <property type="entry name" value="P-loop_NTPase"/>
</dbReference>
<gene>
    <name evidence="2" type="ORF">GHK86_01060</name>
</gene>
<evidence type="ECO:0000259" key="1">
    <source>
        <dbReference type="Pfam" id="PF02374"/>
    </source>
</evidence>
<evidence type="ECO:0000313" key="2">
    <source>
        <dbReference type="EMBL" id="MST31321.1"/>
    </source>
</evidence>